<accession>A0A9E7SSB8</accession>
<sequence length="220" mass="24524">MPSTVVHVGLAGLVGVALLADRFDTRAVLFVMAVTALVDLDTLLGIVVPGTHRAAFHNLWIVLLPALVLYWDWRRDQSVVRSRWGAYGYRISWVTLVAVLFAHVLLDAFYNGANLFWPVHDRFFDLSGKFLLTDQRGFVQTFVELESSKAGTTISESTARGTTADTHYSTGFDPSRGSDPEPEGVERIFPIASSGELFVVTLVGYLTVGYRVLESRWRRE</sequence>
<gene>
    <name evidence="3" type="ORF">NGM29_11060</name>
</gene>
<feature type="transmembrane region" description="Helical" evidence="2">
    <location>
        <begin position="54"/>
        <end position="71"/>
    </location>
</feature>
<feature type="transmembrane region" description="Helical" evidence="2">
    <location>
        <begin position="28"/>
        <end position="48"/>
    </location>
</feature>
<organism evidence="3 4">
    <name type="scientific">Natronosalvus rutilus</name>
    <dbReference type="NCBI Taxonomy" id="2953753"/>
    <lineage>
        <taxon>Archaea</taxon>
        <taxon>Methanobacteriati</taxon>
        <taxon>Methanobacteriota</taxon>
        <taxon>Stenosarchaea group</taxon>
        <taxon>Halobacteria</taxon>
        <taxon>Halobacteriales</taxon>
        <taxon>Natrialbaceae</taxon>
        <taxon>Natronosalvus</taxon>
    </lineage>
</organism>
<dbReference type="KEGG" id="sawl:NGM29_11060"/>
<dbReference type="GO" id="GO:0016787">
    <property type="term" value="F:hydrolase activity"/>
    <property type="evidence" value="ECO:0007669"/>
    <property type="project" value="UniProtKB-KW"/>
</dbReference>
<dbReference type="Proteomes" id="UP001056855">
    <property type="component" value="Chromosome"/>
</dbReference>
<evidence type="ECO:0000256" key="2">
    <source>
        <dbReference type="SAM" id="Phobius"/>
    </source>
</evidence>
<evidence type="ECO:0000313" key="4">
    <source>
        <dbReference type="Proteomes" id="UP001056855"/>
    </source>
</evidence>
<dbReference type="RefSeq" id="WP_254156210.1">
    <property type="nucleotide sequence ID" value="NZ_CP100355.1"/>
</dbReference>
<dbReference type="EMBL" id="CP100355">
    <property type="protein sequence ID" value="UTF52329.1"/>
    <property type="molecule type" value="Genomic_DNA"/>
</dbReference>
<evidence type="ECO:0000256" key="1">
    <source>
        <dbReference type="SAM" id="MobiDB-lite"/>
    </source>
</evidence>
<dbReference type="AlphaFoldDB" id="A0A9E7SSB8"/>
<keyword evidence="2" id="KW-1133">Transmembrane helix</keyword>
<dbReference type="Pfam" id="PF04307">
    <property type="entry name" value="YdjM"/>
    <property type="match status" value="1"/>
</dbReference>
<name>A0A9E7SSB8_9EURY</name>
<feature type="transmembrane region" description="Helical" evidence="2">
    <location>
        <begin position="188"/>
        <end position="213"/>
    </location>
</feature>
<keyword evidence="4" id="KW-1185">Reference proteome</keyword>
<protein>
    <submittedName>
        <fullName evidence="3">Metal-dependent hydrolase</fullName>
    </submittedName>
</protein>
<feature type="region of interest" description="Disordered" evidence="1">
    <location>
        <begin position="154"/>
        <end position="184"/>
    </location>
</feature>
<keyword evidence="3" id="KW-0378">Hydrolase</keyword>
<dbReference type="GeneID" id="73290592"/>
<dbReference type="InterPro" id="IPR007404">
    <property type="entry name" value="YdjM-like"/>
</dbReference>
<reference evidence="3" key="1">
    <citation type="submission" date="2022-06" db="EMBL/GenBank/DDBJ databases">
        <title>Diverse halophilic archaea isolated from saline environments.</title>
        <authorList>
            <person name="Cui H.-L."/>
        </authorList>
    </citation>
    <scope>NUCLEOTIDE SEQUENCE</scope>
    <source>
        <strain evidence="3">WLHS1</strain>
    </source>
</reference>
<evidence type="ECO:0000313" key="3">
    <source>
        <dbReference type="EMBL" id="UTF52329.1"/>
    </source>
</evidence>
<keyword evidence="2" id="KW-0472">Membrane</keyword>
<feature type="transmembrane region" description="Helical" evidence="2">
    <location>
        <begin position="6"/>
        <end position="21"/>
    </location>
</feature>
<feature type="compositionally biased region" description="Polar residues" evidence="1">
    <location>
        <begin position="154"/>
        <end position="169"/>
    </location>
</feature>
<keyword evidence="2" id="KW-0812">Transmembrane</keyword>
<proteinExistence type="predicted"/>
<feature type="transmembrane region" description="Helical" evidence="2">
    <location>
        <begin position="91"/>
        <end position="110"/>
    </location>
</feature>